<dbReference type="PANTHER" id="PTHR33799:SF1">
    <property type="entry name" value="PTS SYSTEM MANNOSE-SPECIFIC EIIAB COMPONENT-RELATED"/>
    <property type="match status" value="1"/>
</dbReference>
<keyword evidence="3" id="KW-0963">Cytoplasm</keyword>
<dbReference type="Proteomes" id="UP000199006">
    <property type="component" value="Unassembled WGS sequence"/>
</dbReference>
<gene>
    <name evidence="9" type="ORF">SAMN02983006_01649</name>
</gene>
<dbReference type="Gene3D" id="3.40.50.510">
    <property type="entry name" value="Phosphotransferase system, mannose-type IIA component"/>
    <property type="match status" value="1"/>
</dbReference>
<keyword evidence="5" id="KW-0808">Transferase</keyword>
<evidence type="ECO:0000256" key="4">
    <source>
        <dbReference type="ARBA" id="ARBA00022597"/>
    </source>
</evidence>
<dbReference type="GO" id="GO:0005737">
    <property type="term" value="C:cytoplasm"/>
    <property type="evidence" value="ECO:0007669"/>
    <property type="project" value="UniProtKB-SubCell"/>
</dbReference>
<proteinExistence type="predicted"/>
<keyword evidence="2" id="KW-0813">Transport</keyword>
<dbReference type="PROSITE" id="PS51096">
    <property type="entry name" value="PTS_EIIA_TYPE_4"/>
    <property type="match status" value="1"/>
</dbReference>
<dbReference type="GO" id="GO:0016020">
    <property type="term" value="C:membrane"/>
    <property type="evidence" value="ECO:0007669"/>
    <property type="project" value="InterPro"/>
</dbReference>
<evidence type="ECO:0000313" key="10">
    <source>
        <dbReference type="Proteomes" id="UP000199006"/>
    </source>
</evidence>
<keyword evidence="6" id="KW-0598">Phosphotransferase system</keyword>
<dbReference type="InterPro" id="IPR051471">
    <property type="entry name" value="Bacterial_PTS_sugar_comp"/>
</dbReference>
<evidence type="ECO:0000256" key="6">
    <source>
        <dbReference type="ARBA" id="ARBA00022683"/>
    </source>
</evidence>
<accession>A0A1I4J9D2</accession>
<keyword evidence="10" id="KW-1185">Reference proteome</keyword>
<dbReference type="InterPro" id="IPR004701">
    <property type="entry name" value="PTS_EIIA_man-typ"/>
</dbReference>
<dbReference type="OrthoDB" id="9799827at2"/>
<reference evidence="9 10" key="1">
    <citation type="submission" date="2016-10" db="EMBL/GenBank/DDBJ databases">
        <authorList>
            <person name="de Groot N.N."/>
        </authorList>
    </citation>
    <scope>NUCLEOTIDE SEQUENCE [LARGE SCALE GENOMIC DNA]</scope>
    <source>
        <strain evidence="9 10">ATCC 51327</strain>
    </source>
</reference>
<name>A0A1I4J9D2_9FIRM</name>
<dbReference type="GO" id="GO:0016301">
    <property type="term" value="F:kinase activity"/>
    <property type="evidence" value="ECO:0007669"/>
    <property type="project" value="UniProtKB-KW"/>
</dbReference>
<organism evidence="9 10">
    <name type="scientific">Halanaerobium salsuginis</name>
    <dbReference type="NCBI Taxonomy" id="29563"/>
    <lineage>
        <taxon>Bacteria</taxon>
        <taxon>Bacillati</taxon>
        <taxon>Bacillota</taxon>
        <taxon>Clostridia</taxon>
        <taxon>Halanaerobiales</taxon>
        <taxon>Halanaerobiaceae</taxon>
        <taxon>Halanaerobium</taxon>
    </lineage>
</organism>
<dbReference type="CDD" id="cd00006">
    <property type="entry name" value="PTS_IIA_man"/>
    <property type="match status" value="1"/>
</dbReference>
<sequence length="132" mass="14182">MIEIILVSHGNLATGILDSSKMIYGDLENVSCITLSNDGGMEYFNEELAAFLDELEVGTDVLIMADLKSGTPFNVSLVNALERKEKLAIEIVSGLNLPMLIESLAIRDDLSLGELTKRAIEAGKAGISIAKK</sequence>
<protein>
    <submittedName>
        <fullName evidence="9">PTS system, mannose-specific IIA component</fullName>
    </submittedName>
</protein>
<evidence type="ECO:0000256" key="3">
    <source>
        <dbReference type="ARBA" id="ARBA00022490"/>
    </source>
</evidence>
<dbReference type="STRING" id="29563.SAMN02983006_01649"/>
<dbReference type="EMBL" id="FOTI01000021">
    <property type="protein sequence ID" value="SFL63195.1"/>
    <property type="molecule type" value="Genomic_DNA"/>
</dbReference>
<dbReference type="PANTHER" id="PTHR33799">
    <property type="entry name" value="PTS PERMEASE-RELATED-RELATED"/>
    <property type="match status" value="1"/>
</dbReference>
<dbReference type="GO" id="GO:0009401">
    <property type="term" value="P:phosphoenolpyruvate-dependent sugar phosphotransferase system"/>
    <property type="evidence" value="ECO:0007669"/>
    <property type="project" value="UniProtKB-KW"/>
</dbReference>
<evidence type="ECO:0000256" key="1">
    <source>
        <dbReference type="ARBA" id="ARBA00004496"/>
    </source>
</evidence>
<evidence type="ECO:0000256" key="2">
    <source>
        <dbReference type="ARBA" id="ARBA00022448"/>
    </source>
</evidence>
<evidence type="ECO:0000256" key="7">
    <source>
        <dbReference type="ARBA" id="ARBA00022777"/>
    </source>
</evidence>
<dbReference type="Pfam" id="PF03610">
    <property type="entry name" value="EIIA-man"/>
    <property type="match status" value="1"/>
</dbReference>
<dbReference type="RefSeq" id="WP_089861747.1">
    <property type="nucleotide sequence ID" value="NZ_FOTI01000021.1"/>
</dbReference>
<dbReference type="SUPFAM" id="SSF53062">
    <property type="entry name" value="PTS system fructose IIA component-like"/>
    <property type="match status" value="1"/>
</dbReference>
<evidence type="ECO:0000259" key="8">
    <source>
        <dbReference type="PROSITE" id="PS51096"/>
    </source>
</evidence>
<keyword evidence="7" id="KW-0418">Kinase</keyword>
<dbReference type="InterPro" id="IPR036662">
    <property type="entry name" value="PTS_EIIA_man-typ_sf"/>
</dbReference>
<evidence type="ECO:0000256" key="5">
    <source>
        <dbReference type="ARBA" id="ARBA00022679"/>
    </source>
</evidence>
<feature type="domain" description="PTS EIIA type-4" evidence="8">
    <location>
        <begin position="1"/>
        <end position="127"/>
    </location>
</feature>
<dbReference type="AlphaFoldDB" id="A0A1I4J9D2"/>
<evidence type="ECO:0000313" key="9">
    <source>
        <dbReference type="EMBL" id="SFL63195.1"/>
    </source>
</evidence>
<comment type="subcellular location">
    <subcellularLocation>
        <location evidence="1">Cytoplasm</location>
    </subcellularLocation>
</comment>
<keyword evidence="4" id="KW-0762">Sugar transport</keyword>
<dbReference type="InterPro" id="IPR033887">
    <property type="entry name" value="PTS_IIA_man"/>
</dbReference>